<evidence type="ECO:0000256" key="1">
    <source>
        <dbReference type="SAM" id="MobiDB-lite"/>
    </source>
</evidence>
<reference evidence="3 4" key="1">
    <citation type="submission" date="2019-07" db="EMBL/GenBank/DDBJ databases">
        <title>Gastrointestinal microbiota of Peromyscus leucopus, the white-footed mouse.</title>
        <authorList>
            <person name="Milovic A."/>
            <person name="Bassam K."/>
            <person name="Barbour A.G."/>
        </authorList>
    </citation>
    <scope>NUCLEOTIDE SEQUENCE [LARGE SCALE GENOMIC DNA]</scope>
    <source>
        <strain evidence="3 4">LL7</strain>
        <plasmid evidence="3 4">unnamed</plasmid>
    </source>
</reference>
<protein>
    <recommendedName>
        <fullName evidence="5">Lipoprotein</fullName>
    </recommendedName>
</protein>
<feature type="chain" id="PRO_5039696119" description="Lipoprotein" evidence="2">
    <location>
        <begin position="27"/>
        <end position="443"/>
    </location>
</feature>
<dbReference type="PROSITE" id="PS51257">
    <property type="entry name" value="PROKAR_LIPOPROTEIN"/>
    <property type="match status" value="1"/>
</dbReference>
<keyword evidence="3" id="KW-0614">Plasmid</keyword>
<name>A0A517D8M4_LIMRT</name>
<gene>
    <name evidence="3" type="ORF">FOD75_11535</name>
</gene>
<organism evidence="3 4">
    <name type="scientific">Limosilactobacillus reuteri</name>
    <name type="common">Lactobacillus reuteri</name>
    <dbReference type="NCBI Taxonomy" id="1598"/>
    <lineage>
        <taxon>Bacteria</taxon>
        <taxon>Bacillati</taxon>
        <taxon>Bacillota</taxon>
        <taxon>Bacilli</taxon>
        <taxon>Lactobacillales</taxon>
        <taxon>Lactobacillaceae</taxon>
        <taxon>Limosilactobacillus</taxon>
    </lineage>
</organism>
<feature type="region of interest" description="Disordered" evidence="1">
    <location>
        <begin position="158"/>
        <end position="178"/>
    </location>
</feature>
<accession>A0A517D8M4</accession>
<evidence type="ECO:0008006" key="5">
    <source>
        <dbReference type="Google" id="ProtNLM"/>
    </source>
</evidence>
<geneLocation type="plasmid" evidence="3 4">
    <name>unnamed</name>
</geneLocation>
<sequence length="443" mass="48870">MKKAKLITIGLVGLVASLILTGCGNRATTANQMSSQSTQSSSSTPTLKVTLQRGKYQQAAGLLSVPVVLTNQGTNSTVINSENFTLNIAGHKFKPYQINGEPADYHYDFASGNIWQNTVSFDIGVHLTASELKQVKLTYKTDSGKSVTASKMSNTISQSKTKVSMQQTSGSPTDLGTYFNNAKEYQKTKKEREAENSRVPSLEDSFDDENYDQLRMWVAIPTTGSAGSKVAAVKIMNSTKTDMILPYRDFELVDKEGNEIQVDPSYRNYMLEIPHGKYTTVTIPMETTLKPSNGSYTVQLRKDPGGTSPSGSFFDTKDSFHEVEVVSSDETDIDTIFSLTADKYPSDDIKWSNQQVDTDNNKVSATVQLSDYFNLANRAAGYHVVGTNDDGTKKTVSVKKVTPKYVMTTDPAKVTWKVNNLADVMNYQHVVLQYKDKTILTLK</sequence>
<dbReference type="RefSeq" id="WP_144228062.1">
    <property type="nucleotide sequence ID" value="NZ_CP041677.1"/>
</dbReference>
<dbReference type="AlphaFoldDB" id="A0A517D8M4"/>
<keyword evidence="2" id="KW-0732">Signal</keyword>
<feature type="signal peptide" evidence="2">
    <location>
        <begin position="1"/>
        <end position="26"/>
    </location>
</feature>
<dbReference type="EMBL" id="CP041677">
    <property type="protein sequence ID" value="QDR73713.1"/>
    <property type="molecule type" value="Genomic_DNA"/>
</dbReference>
<proteinExistence type="predicted"/>
<evidence type="ECO:0000313" key="4">
    <source>
        <dbReference type="Proteomes" id="UP000316394"/>
    </source>
</evidence>
<dbReference type="Proteomes" id="UP000316394">
    <property type="component" value="Plasmid unnamed"/>
</dbReference>
<evidence type="ECO:0000256" key="2">
    <source>
        <dbReference type="SAM" id="SignalP"/>
    </source>
</evidence>
<evidence type="ECO:0000313" key="3">
    <source>
        <dbReference type="EMBL" id="QDR73713.1"/>
    </source>
</evidence>